<organism evidence="2 3">
    <name type="scientific">Luteolibacter soli</name>
    <dbReference type="NCBI Taxonomy" id="3135280"/>
    <lineage>
        <taxon>Bacteria</taxon>
        <taxon>Pseudomonadati</taxon>
        <taxon>Verrucomicrobiota</taxon>
        <taxon>Verrucomicrobiia</taxon>
        <taxon>Verrucomicrobiales</taxon>
        <taxon>Verrucomicrobiaceae</taxon>
        <taxon>Luteolibacter</taxon>
    </lineage>
</organism>
<comment type="caution">
    <text evidence="2">The sequence shown here is derived from an EMBL/GenBank/DDBJ whole genome shotgun (WGS) entry which is preliminary data.</text>
</comment>
<reference evidence="2 3" key="1">
    <citation type="submission" date="2024-04" db="EMBL/GenBank/DDBJ databases">
        <title>Luteolibacter sp. isolated from soil.</title>
        <authorList>
            <person name="An J."/>
        </authorList>
    </citation>
    <scope>NUCLEOTIDE SEQUENCE [LARGE SCALE GENOMIC DNA]</scope>
    <source>
        <strain evidence="2 3">Y139</strain>
    </source>
</reference>
<evidence type="ECO:0000256" key="1">
    <source>
        <dbReference type="SAM" id="Phobius"/>
    </source>
</evidence>
<protein>
    <submittedName>
        <fullName evidence="2">Uncharacterized protein</fullName>
    </submittedName>
</protein>
<evidence type="ECO:0000313" key="2">
    <source>
        <dbReference type="EMBL" id="MEK7954280.1"/>
    </source>
</evidence>
<accession>A0ABU9B2P0</accession>
<keyword evidence="1" id="KW-1133">Transmembrane helix</keyword>
<gene>
    <name evidence="2" type="ORF">WKV53_27430</name>
</gene>
<name>A0ABU9B2P0_9BACT</name>
<feature type="transmembrane region" description="Helical" evidence="1">
    <location>
        <begin position="89"/>
        <end position="109"/>
    </location>
</feature>
<keyword evidence="1" id="KW-0812">Transmembrane</keyword>
<proteinExistence type="predicted"/>
<sequence>MASAGNGCLRLGIFDKRFEIGQALVPFLEIVAGDRGIAGTTSAIATAGCACGVEPVPLCLLGISALAFTGLLSGLVTLTGLIACLFTTLTLSGLLSRLVSLAGLIACLFT</sequence>
<feature type="transmembrane region" description="Helical" evidence="1">
    <location>
        <begin position="58"/>
        <end position="83"/>
    </location>
</feature>
<keyword evidence="1" id="KW-0472">Membrane</keyword>
<keyword evidence="3" id="KW-1185">Reference proteome</keyword>
<feature type="non-terminal residue" evidence="2">
    <location>
        <position position="110"/>
    </location>
</feature>
<dbReference type="EMBL" id="JBBUKT010000018">
    <property type="protein sequence ID" value="MEK7954280.1"/>
    <property type="molecule type" value="Genomic_DNA"/>
</dbReference>
<evidence type="ECO:0000313" key="3">
    <source>
        <dbReference type="Proteomes" id="UP001371305"/>
    </source>
</evidence>
<dbReference type="Proteomes" id="UP001371305">
    <property type="component" value="Unassembled WGS sequence"/>
</dbReference>